<dbReference type="Pfam" id="PF18735">
    <property type="entry name" value="HEPN_RiboL-PSP"/>
    <property type="match status" value="1"/>
</dbReference>
<dbReference type="STRING" id="641238.SAMN04490244_11062"/>
<feature type="domain" description="RiboL-PSP-HEPN" evidence="1">
    <location>
        <begin position="28"/>
        <end position="200"/>
    </location>
</feature>
<reference evidence="2 3" key="1">
    <citation type="submission" date="2016-10" db="EMBL/GenBank/DDBJ databases">
        <authorList>
            <person name="de Groot N.N."/>
        </authorList>
    </citation>
    <scope>NUCLEOTIDE SEQUENCE [LARGE SCALE GENOMIC DNA]</scope>
    <source>
        <strain evidence="2 3">DSM 23042</strain>
    </source>
</reference>
<gene>
    <name evidence="2" type="ORF">SAMN04490244_11062</name>
</gene>
<keyword evidence="3" id="KW-1185">Reference proteome</keyword>
<name>A0A1H9WDJ9_9RHOB</name>
<evidence type="ECO:0000259" key="1">
    <source>
        <dbReference type="Pfam" id="PF18735"/>
    </source>
</evidence>
<proteinExistence type="predicted"/>
<dbReference type="AlphaFoldDB" id="A0A1H9WDJ9"/>
<dbReference type="EMBL" id="FOGU01000010">
    <property type="protein sequence ID" value="SES31543.1"/>
    <property type="molecule type" value="Genomic_DNA"/>
</dbReference>
<evidence type="ECO:0000313" key="3">
    <source>
        <dbReference type="Proteomes" id="UP000198885"/>
    </source>
</evidence>
<organism evidence="2 3">
    <name type="scientific">Tranquillimonas rosea</name>
    <dbReference type="NCBI Taxonomy" id="641238"/>
    <lineage>
        <taxon>Bacteria</taxon>
        <taxon>Pseudomonadati</taxon>
        <taxon>Pseudomonadota</taxon>
        <taxon>Alphaproteobacteria</taxon>
        <taxon>Rhodobacterales</taxon>
        <taxon>Roseobacteraceae</taxon>
        <taxon>Tranquillimonas</taxon>
    </lineage>
</organism>
<evidence type="ECO:0000313" key="2">
    <source>
        <dbReference type="EMBL" id="SES31543.1"/>
    </source>
</evidence>
<protein>
    <recommendedName>
        <fullName evidence="1">RiboL-PSP-HEPN domain-containing protein</fullName>
    </recommendedName>
</protein>
<dbReference type="InterPro" id="IPR041519">
    <property type="entry name" value="HEPN_RiboL-PSP"/>
</dbReference>
<accession>A0A1H9WDJ9</accession>
<sequence>MSEPIVEFRKRIEECRERCAVFEYLDATVTVPIEYSDILRAQVVNIISALDTYVHNIVQLGVMNAFHGKSAATSALLNEKISVRDFLFVAGQVDSAEQVFSDFIKNKTGYQSFQSPDSISAALALVSAAPNKWKLIADEISLSRDTAISQLNLIVQRRNGIAHECDIDPISGDKFPLTLSECRRTVDFVASVVDAIESQIGAAITYIARHVK</sequence>
<dbReference type="Proteomes" id="UP000198885">
    <property type="component" value="Unassembled WGS sequence"/>
</dbReference>